<reference evidence="1 2" key="1">
    <citation type="submission" date="2018-06" db="EMBL/GenBank/DDBJ databases">
        <title>Spirosoma sp. HMF3257 Genome sequencing and assembly.</title>
        <authorList>
            <person name="Kang H."/>
            <person name="Cha I."/>
            <person name="Kim H."/>
            <person name="Kang J."/>
            <person name="Joh K."/>
        </authorList>
    </citation>
    <scope>NUCLEOTIDE SEQUENCE [LARGE SCALE GENOMIC DNA]</scope>
    <source>
        <strain evidence="1 2">HMF3257</strain>
    </source>
</reference>
<dbReference type="Proteomes" id="UP000249016">
    <property type="component" value="Unassembled WGS sequence"/>
</dbReference>
<organism evidence="1 2">
    <name type="scientific">Spirosoma telluris</name>
    <dbReference type="NCBI Taxonomy" id="2183553"/>
    <lineage>
        <taxon>Bacteria</taxon>
        <taxon>Pseudomonadati</taxon>
        <taxon>Bacteroidota</taxon>
        <taxon>Cytophagia</taxon>
        <taxon>Cytophagales</taxon>
        <taxon>Cytophagaceae</taxon>
        <taxon>Spirosoma</taxon>
    </lineage>
</organism>
<proteinExistence type="predicted"/>
<protein>
    <submittedName>
        <fullName evidence="1">Uncharacterized protein</fullName>
    </submittedName>
</protein>
<accession>A0A327NR13</accession>
<dbReference type="RefSeq" id="WP_111345949.1">
    <property type="nucleotide sequence ID" value="NZ_QLII01000001.1"/>
</dbReference>
<dbReference type="EMBL" id="QLII01000001">
    <property type="protein sequence ID" value="RAI76396.1"/>
    <property type="molecule type" value="Genomic_DNA"/>
</dbReference>
<evidence type="ECO:0000313" key="2">
    <source>
        <dbReference type="Proteomes" id="UP000249016"/>
    </source>
</evidence>
<gene>
    <name evidence="1" type="ORF">HMF3257_23555</name>
</gene>
<dbReference type="AlphaFoldDB" id="A0A327NR13"/>
<name>A0A327NR13_9BACT</name>
<dbReference type="OrthoDB" id="964507at2"/>
<comment type="caution">
    <text evidence="1">The sequence shown here is derived from an EMBL/GenBank/DDBJ whole genome shotgun (WGS) entry which is preliminary data.</text>
</comment>
<evidence type="ECO:0000313" key="1">
    <source>
        <dbReference type="EMBL" id="RAI76396.1"/>
    </source>
</evidence>
<keyword evidence="2" id="KW-1185">Reference proteome</keyword>
<sequence>MKESLSFDEQDDRIVGLLDRIRHLNETIVYHQSFANKDLVAIREFSDRRDQYVKQLAELLEDVGVIVQLPTDRQQAA</sequence>